<evidence type="ECO:0000256" key="1">
    <source>
        <dbReference type="SAM" id="Phobius"/>
    </source>
</evidence>
<dbReference type="EMBL" id="MK072134">
    <property type="protein sequence ID" value="AYV79132.1"/>
    <property type="molecule type" value="Genomic_DNA"/>
</dbReference>
<reference evidence="2" key="1">
    <citation type="submission" date="2018-10" db="EMBL/GenBank/DDBJ databases">
        <title>Hidden diversity of soil giant viruses.</title>
        <authorList>
            <person name="Schulz F."/>
            <person name="Alteio L."/>
            <person name="Goudeau D."/>
            <person name="Ryan E.M."/>
            <person name="Malmstrom R.R."/>
            <person name="Blanchard J."/>
            <person name="Woyke T."/>
        </authorList>
    </citation>
    <scope>NUCLEOTIDE SEQUENCE</scope>
    <source>
        <strain evidence="2">FNV1</strain>
    </source>
</reference>
<keyword evidence="1" id="KW-1133">Transmembrane helix</keyword>
<feature type="transmembrane region" description="Helical" evidence="1">
    <location>
        <begin position="50"/>
        <end position="76"/>
    </location>
</feature>
<feature type="transmembrane region" description="Helical" evidence="1">
    <location>
        <begin position="97"/>
        <end position="113"/>
    </location>
</feature>
<protein>
    <recommendedName>
        <fullName evidence="3">Receptor expression-enhancing protein</fullName>
    </recommendedName>
</protein>
<proteinExistence type="predicted"/>
<organism evidence="2">
    <name type="scientific">Faunusvirus sp</name>
    <dbReference type="NCBI Taxonomy" id="2487766"/>
    <lineage>
        <taxon>Viruses</taxon>
        <taxon>Varidnaviria</taxon>
        <taxon>Bamfordvirae</taxon>
        <taxon>Nucleocytoviricota</taxon>
        <taxon>Megaviricetes</taxon>
        <taxon>Imitervirales</taxon>
        <taxon>Mimiviridae</taxon>
    </lineage>
</organism>
<evidence type="ECO:0008006" key="3">
    <source>
        <dbReference type="Google" id="ProtNLM"/>
    </source>
</evidence>
<sequence>MDSLNLTAFNKLYNQGSEYYKTAMTYYNGASMPPVLTLQTFVMTDLHISILGYMSLTILTFSYGFKFVWFALGVVLPLYKTFSTLQLEWSATNFEQYRFWMIYWIVFVVFRYAESMLPDLSDYSLYNLMKIAGTLWLLNARHSGIDYIYANLLNKTVNVDKVAASSNTMWNWIKEVALMKFA</sequence>
<dbReference type="InterPro" id="IPR004345">
    <property type="entry name" value="TB2_DP1_HVA22"/>
</dbReference>
<evidence type="ECO:0000313" key="2">
    <source>
        <dbReference type="EMBL" id="AYV79132.1"/>
    </source>
</evidence>
<keyword evidence="1" id="KW-0472">Membrane</keyword>
<dbReference type="Pfam" id="PF03134">
    <property type="entry name" value="TB2_DP1_HVA22"/>
    <property type="match status" value="1"/>
</dbReference>
<keyword evidence="1" id="KW-0812">Transmembrane</keyword>
<dbReference type="PANTHER" id="PTHR12300">
    <property type="entry name" value="HVA22-LIKE PROTEINS"/>
    <property type="match status" value="1"/>
</dbReference>
<accession>A0A3G4ZW47</accession>
<name>A0A3G4ZW47_9VIRU</name>
<gene>
    <name evidence="2" type="ORF">Faunusvirus3_12</name>
</gene>